<dbReference type="EMBL" id="AQHN01000062">
    <property type="protein sequence ID" value="ENN86814.1"/>
    <property type="molecule type" value="Genomic_DNA"/>
</dbReference>
<dbReference type="SUPFAM" id="SSF52833">
    <property type="entry name" value="Thioredoxin-like"/>
    <property type="match status" value="1"/>
</dbReference>
<evidence type="ECO:0000313" key="1">
    <source>
        <dbReference type="EMBL" id="ENN86814.1"/>
    </source>
</evidence>
<evidence type="ECO:0008006" key="3">
    <source>
        <dbReference type="Google" id="ProtNLM"/>
    </source>
</evidence>
<accession>N6U2E9</accession>
<protein>
    <recommendedName>
        <fullName evidence="3">DUF1223 domain-containing protein</fullName>
    </recommendedName>
</protein>
<keyword evidence="2" id="KW-1185">Reference proteome</keyword>
<dbReference type="Proteomes" id="UP000012429">
    <property type="component" value="Unassembled WGS sequence"/>
</dbReference>
<dbReference type="PATRIC" id="fig|363754.4.peg.3476"/>
<evidence type="ECO:0000313" key="2">
    <source>
        <dbReference type="Proteomes" id="UP000012429"/>
    </source>
</evidence>
<organism evidence="1 2">
    <name type="scientific">Rhizobium freirei PRF 81</name>
    <dbReference type="NCBI Taxonomy" id="363754"/>
    <lineage>
        <taxon>Bacteria</taxon>
        <taxon>Pseudomonadati</taxon>
        <taxon>Pseudomonadota</taxon>
        <taxon>Alphaproteobacteria</taxon>
        <taxon>Hyphomicrobiales</taxon>
        <taxon>Rhizobiaceae</taxon>
        <taxon>Rhizobium/Agrobacterium group</taxon>
        <taxon>Rhizobium</taxon>
    </lineage>
</organism>
<dbReference type="PANTHER" id="PTHR36057:SF1">
    <property type="entry name" value="LIPOPROTEIN LIPID ATTACHMENT SITE-LIKE PROTEIN, PUTATIVE (DUF1223)-RELATED"/>
    <property type="match status" value="1"/>
</dbReference>
<dbReference type="STRING" id="363754.RHSP_31266"/>
<dbReference type="InterPro" id="IPR010634">
    <property type="entry name" value="DUF1223"/>
</dbReference>
<name>N6U2E9_9HYPH</name>
<gene>
    <name evidence="1" type="ORF">RHSP_31266</name>
</gene>
<dbReference type="OrthoDB" id="9808254at2"/>
<comment type="caution">
    <text evidence="1">The sequence shown here is derived from an EMBL/GenBank/DDBJ whole genome shotgun (WGS) entry which is preliminary data.</text>
</comment>
<dbReference type="AlphaFoldDB" id="N6U2E9"/>
<dbReference type="RefSeq" id="WP_004119478.1">
    <property type="nucleotide sequence ID" value="NZ_AQHN01000062.1"/>
</dbReference>
<dbReference type="PANTHER" id="PTHR36057">
    <property type="match status" value="1"/>
</dbReference>
<reference evidence="1 2" key="1">
    <citation type="journal article" date="2012" name="BMC Genomics">
        <title>Genomic basis of broad host range and environmental adaptability of Rhizobium tropici CIAT 899 and Rhizobium sp. PRF 81 which are used in inoculants for common bean (Phaseolus vulgaris L.).</title>
        <authorList>
            <person name="Ormeno-Orrillo E."/>
            <person name="Menna P."/>
            <person name="Almeida L.G."/>
            <person name="Ollero F.J."/>
            <person name="Nicolas M.F."/>
            <person name="Pains Rodrigues E."/>
            <person name="Shigueyoshi Nakatani A."/>
            <person name="Silva Batista J.S."/>
            <person name="Oliveira Chueire L.M."/>
            <person name="Souza R.C."/>
            <person name="Ribeiro Vasconcelos A.T."/>
            <person name="Megias M."/>
            <person name="Hungria M."/>
            <person name="Martinez-Romero E."/>
        </authorList>
    </citation>
    <scope>NUCLEOTIDE SEQUENCE [LARGE SCALE GENOMIC DNA]</scope>
    <source>
        <strain evidence="1 2">PRF 81</strain>
    </source>
</reference>
<dbReference type="InterPro" id="IPR036249">
    <property type="entry name" value="Thioredoxin-like_sf"/>
</dbReference>
<dbReference type="Pfam" id="PF06764">
    <property type="entry name" value="DUF1223"/>
    <property type="match status" value="1"/>
</dbReference>
<proteinExistence type="predicted"/>
<sequence>MKQLMKLIVTGTVVCVIASVSYGASSASRSLTVVELFTSQGCSSCPPANANLIKLSKRDDVLTLSFAVTYWDYLGWKDSFGKREFTDRQIAYEAPLHQPGPFTPQMVVNGAKTVVGNNLAELTQLLATTSRLTGPSVALGQSSAQIGRGDVRRSVADVWLVRYDPNVVNVPIARGENAGSTLPHTHVVRALTRLGQWDGNPATFDFSKAPNGLRTAILLQEQQGGPILAAATD</sequence>